<dbReference type="PANTHER" id="PTHR42908">
    <property type="entry name" value="TRANSLATION ELONGATION FACTOR-RELATED"/>
    <property type="match status" value="1"/>
</dbReference>
<evidence type="ECO:0000256" key="3">
    <source>
        <dbReference type="ARBA" id="ARBA00022768"/>
    </source>
</evidence>
<protein>
    <submittedName>
        <fullName evidence="6">Translation elongation factor 2</fullName>
    </submittedName>
</protein>
<keyword evidence="5" id="KW-0342">GTP-binding</keyword>
<keyword evidence="3 6" id="KW-0251">Elongation factor</keyword>
<dbReference type="GO" id="GO:0005525">
    <property type="term" value="F:GTP binding"/>
    <property type="evidence" value="ECO:0007669"/>
    <property type="project" value="UniProtKB-KW"/>
</dbReference>
<reference evidence="6" key="1">
    <citation type="submission" date="2020-08" db="EMBL/GenBank/DDBJ databases">
        <title>Multicomponent nature underlies the extraordinary mechanical properties of spider dragline silk.</title>
        <authorList>
            <person name="Kono N."/>
            <person name="Nakamura H."/>
            <person name="Mori M."/>
            <person name="Yoshida Y."/>
            <person name="Ohtoshi R."/>
            <person name="Malay A.D."/>
            <person name="Moran D.A.P."/>
            <person name="Tomita M."/>
            <person name="Numata K."/>
            <person name="Arakawa K."/>
        </authorList>
    </citation>
    <scope>NUCLEOTIDE SEQUENCE</scope>
</reference>
<dbReference type="OrthoDB" id="364892at2759"/>
<dbReference type="InterPro" id="IPR035647">
    <property type="entry name" value="EFG_III/V"/>
</dbReference>
<evidence type="ECO:0000313" key="7">
    <source>
        <dbReference type="Proteomes" id="UP000886998"/>
    </source>
</evidence>
<organism evidence="6 7">
    <name type="scientific">Trichonephila inaurata madagascariensis</name>
    <dbReference type="NCBI Taxonomy" id="2747483"/>
    <lineage>
        <taxon>Eukaryota</taxon>
        <taxon>Metazoa</taxon>
        <taxon>Ecdysozoa</taxon>
        <taxon>Arthropoda</taxon>
        <taxon>Chelicerata</taxon>
        <taxon>Arachnida</taxon>
        <taxon>Araneae</taxon>
        <taxon>Araneomorphae</taxon>
        <taxon>Entelegynae</taxon>
        <taxon>Araneoidea</taxon>
        <taxon>Nephilidae</taxon>
        <taxon>Trichonephila</taxon>
        <taxon>Trichonephila inaurata</taxon>
    </lineage>
</organism>
<keyword evidence="7" id="KW-1185">Reference proteome</keyword>
<dbReference type="FunFam" id="3.30.70.870:FF:000002">
    <property type="entry name" value="Translation elongation factor 2"/>
    <property type="match status" value="1"/>
</dbReference>
<evidence type="ECO:0000313" key="6">
    <source>
        <dbReference type="EMBL" id="GFY52614.1"/>
    </source>
</evidence>
<keyword evidence="2" id="KW-0547">Nucleotide-binding</keyword>
<name>A0A8X6XG59_9ARAC</name>
<keyword evidence="4" id="KW-0648">Protein biosynthesis</keyword>
<accession>A0A8X6XG59</accession>
<dbReference type="GO" id="GO:1990904">
    <property type="term" value="C:ribonucleoprotein complex"/>
    <property type="evidence" value="ECO:0007669"/>
    <property type="project" value="TreeGrafter"/>
</dbReference>
<comment type="caution">
    <text evidence="6">The sequence shown here is derived from an EMBL/GenBank/DDBJ whole genome shotgun (WGS) entry which is preliminary data.</text>
</comment>
<evidence type="ECO:0000256" key="5">
    <source>
        <dbReference type="ARBA" id="ARBA00023134"/>
    </source>
</evidence>
<dbReference type="EMBL" id="BMAV01008782">
    <property type="protein sequence ID" value="GFY52614.1"/>
    <property type="molecule type" value="Genomic_DNA"/>
</dbReference>
<evidence type="ECO:0000256" key="1">
    <source>
        <dbReference type="ARBA" id="ARBA00022490"/>
    </source>
</evidence>
<dbReference type="GO" id="GO:0003746">
    <property type="term" value="F:translation elongation factor activity"/>
    <property type="evidence" value="ECO:0007669"/>
    <property type="project" value="UniProtKB-KW"/>
</dbReference>
<dbReference type="GO" id="GO:0005829">
    <property type="term" value="C:cytosol"/>
    <property type="evidence" value="ECO:0007669"/>
    <property type="project" value="TreeGrafter"/>
</dbReference>
<keyword evidence="1" id="KW-0963">Cytoplasm</keyword>
<dbReference type="GO" id="GO:0043022">
    <property type="term" value="F:ribosome binding"/>
    <property type="evidence" value="ECO:0007669"/>
    <property type="project" value="TreeGrafter"/>
</dbReference>
<dbReference type="Proteomes" id="UP000886998">
    <property type="component" value="Unassembled WGS sequence"/>
</dbReference>
<dbReference type="PANTHER" id="PTHR42908:SF10">
    <property type="entry name" value="EUKARYOTIC TRANSLATION ELONGATION FACTOR 2"/>
    <property type="match status" value="1"/>
</dbReference>
<evidence type="ECO:0000256" key="4">
    <source>
        <dbReference type="ARBA" id="ARBA00022917"/>
    </source>
</evidence>
<dbReference type="SUPFAM" id="SSF54980">
    <property type="entry name" value="EF-G C-terminal domain-like"/>
    <property type="match status" value="1"/>
</dbReference>
<dbReference type="AlphaFoldDB" id="A0A8X6XG59"/>
<dbReference type="Gene3D" id="3.30.70.870">
    <property type="entry name" value="Elongation Factor G (Translational Gtpase), domain 3"/>
    <property type="match status" value="1"/>
</dbReference>
<gene>
    <name evidence="6" type="primary">tef2</name>
    <name evidence="6" type="ORF">TNIN_250341</name>
</gene>
<sequence length="156" mass="17956">MYESKDKTITPNFMPVKKGGLHVKDEQITVTVSSVEEVPVELQHLSHLPKFEDDLKRLGKLHPVIQCITEEPGEYIVAGTEELYLEFCLKDLEENHAYVPLRKTEPAVVVPESMPKELKRLTHEKKCLRIKENTDYYSIPKPKQKIPLAIVTIVYC</sequence>
<dbReference type="GO" id="GO:0003924">
    <property type="term" value="F:GTPase activity"/>
    <property type="evidence" value="ECO:0007669"/>
    <property type="project" value="TreeGrafter"/>
</dbReference>
<evidence type="ECO:0000256" key="2">
    <source>
        <dbReference type="ARBA" id="ARBA00022741"/>
    </source>
</evidence>
<proteinExistence type="predicted"/>